<dbReference type="Proteomes" id="UP000473470">
    <property type="component" value="Unassembled WGS sequence"/>
</dbReference>
<comment type="caution">
    <text evidence="1">The sequence shown here is derived from an EMBL/GenBank/DDBJ whole genome shotgun (WGS) entry which is preliminary data.</text>
</comment>
<dbReference type="EMBL" id="VZOK01000002">
    <property type="protein sequence ID" value="KAB0641303.1"/>
    <property type="molecule type" value="Genomic_DNA"/>
</dbReference>
<proteinExistence type="predicted"/>
<dbReference type="SUPFAM" id="SSF52266">
    <property type="entry name" value="SGNH hydrolase"/>
    <property type="match status" value="1"/>
</dbReference>
<evidence type="ECO:0008006" key="3">
    <source>
        <dbReference type="Google" id="ProtNLM"/>
    </source>
</evidence>
<dbReference type="RefSeq" id="WP_150998218.1">
    <property type="nucleotide sequence ID" value="NZ_CABVPM010000003.1"/>
</dbReference>
<reference evidence="1 2" key="1">
    <citation type="submission" date="2019-09" db="EMBL/GenBank/DDBJ databases">
        <title>Draft genome sequences of 48 bacterial type strains from the CCUG.</title>
        <authorList>
            <person name="Tunovic T."/>
            <person name="Pineiro-Iglesias B."/>
            <person name="Unosson C."/>
            <person name="Inganas E."/>
            <person name="Ohlen M."/>
            <person name="Cardew S."/>
            <person name="Jensie-Markopoulos S."/>
            <person name="Salva-Serra F."/>
            <person name="Jaen-Luchoro D."/>
            <person name="Karlsson R."/>
            <person name="Svensson-Stadler L."/>
            <person name="Chun J."/>
            <person name="Moore E."/>
        </authorList>
    </citation>
    <scope>NUCLEOTIDE SEQUENCE [LARGE SCALE GENOMIC DNA]</scope>
    <source>
        <strain evidence="1 2">CCUG 65686</strain>
    </source>
</reference>
<protein>
    <recommendedName>
        <fullName evidence="3">SGNH/GDSL hydrolase family protein</fullName>
    </recommendedName>
</protein>
<gene>
    <name evidence="1" type="ORF">F7R25_01955</name>
</gene>
<name>A0A6L3N4T1_9BURK</name>
<dbReference type="AlphaFoldDB" id="A0A6L3N4T1"/>
<sequence length="71" mass="7781">MADAAARRPVRDRPNCEVLSVALPLHPDALASDGFHPGELAYRHWANPLAARIRARESSRASGVRHACVNR</sequence>
<organism evidence="1 2">
    <name type="scientific">Burkholderia stagnalis</name>
    <dbReference type="NCBI Taxonomy" id="1503054"/>
    <lineage>
        <taxon>Bacteria</taxon>
        <taxon>Pseudomonadati</taxon>
        <taxon>Pseudomonadota</taxon>
        <taxon>Betaproteobacteria</taxon>
        <taxon>Burkholderiales</taxon>
        <taxon>Burkholderiaceae</taxon>
        <taxon>Burkholderia</taxon>
        <taxon>Burkholderia cepacia complex</taxon>
    </lineage>
</organism>
<evidence type="ECO:0000313" key="2">
    <source>
        <dbReference type="Proteomes" id="UP000473470"/>
    </source>
</evidence>
<evidence type="ECO:0000313" key="1">
    <source>
        <dbReference type="EMBL" id="KAB0641303.1"/>
    </source>
</evidence>
<accession>A0A6L3N4T1</accession>